<keyword evidence="3" id="KW-1185">Reference proteome</keyword>
<protein>
    <submittedName>
        <fullName evidence="2">Uncharacterized protein</fullName>
    </submittedName>
</protein>
<comment type="caution">
    <text evidence="2">The sequence shown here is derived from an EMBL/GenBank/DDBJ whole genome shotgun (WGS) entry which is preliminary data.</text>
</comment>
<sequence length="173" mass="19026">MYLTLQATRPSMLCNQYKSLRSLKAADFHSYRHLNLKTQACLTMPAVLDGMEPQRWSESPRRGVPEEGAHQGDGCHSGSMPACTGLTKGCPVPFKELSSTCQNRLFLFQITSEPGAGGCARGINTSMSSFIHCVSSLGSTGRDVRPRDSLGRKLVALCQKHTMPGRRRWRVAL</sequence>
<gene>
    <name evidence="2" type="ORF">F7725_003708</name>
</gene>
<evidence type="ECO:0000256" key="1">
    <source>
        <dbReference type="SAM" id="MobiDB-lite"/>
    </source>
</evidence>
<evidence type="ECO:0000313" key="3">
    <source>
        <dbReference type="Proteomes" id="UP000518266"/>
    </source>
</evidence>
<proteinExistence type="predicted"/>
<feature type="compositionally biased region" description="Basic and acidic residues" evidence="1">
    <location>
        <begin position="58"/>
        <end position="70"/>
    </location>
</feature>
<accession>A0A7J5YB28</accession>
<evidence type="ECO:0000313" key="2">
    <source>
        <dbReference type="EMBL" id="KAF3846630.1"/>
    </source>
</evidence>
<dbReference type="EMBL" id="JAAKFY010000014">
    <property type="protein sequence ID" value="KAF3846630.1"/>
    <property type="molecule type" value="Genomic_DNA"/>
</dbReference>
<feature type="region of interest" description="Disordered" evidence="1">
    <location>
        <begin position="53"/>
        <end position="76"/>
    </location>
</feature>
<reference evidence="2 3" key="1">
    <citation type="submission" date="2020-03" db="EMBL/GenBank/DDBJ databases">
        <title>Dissostichus mawsoni Genome sequencing and assembly.</title>
        <authorList>
            <person name="Park H."/>
        </authorList>
    </citation>
    <scope>NUCLEOTIDE SEQUENCE [LARGE SCALE GENOMIC DNA]</scope>
    <source>
        <strain evidence="2">DM0001</strain>
        <tissue evidence="2">Muscle</tissue>
    </source>
</reference>
<organism evidence="2 3">
    <name type="scientific">Dissostichus mawsoni</name>
    <name type="common">Antarctic cod</name>
    <dbReference type="NCBI Taxonomy" id="36200"/>
    <lineage>
        <taxon>Eukaryota</taxon>
        <taxon>Metazoa</taxon>
        <taxon>Chordata</taxon>
        <taxon>Craniata</taxon>
        <taxon>Vertebrata</taxon>
        <taxon>Euteleostomi</taxon>
        <taxon>Actinopterygii</taxon>
        <taxon>Neopterygii</taxon>
        <taxon>Teleostei</taxon>
        <taxon>Neoteleostei</taxon>
        <taxon>Acanthomorphata</taxon>
        <taxon>Eupercaria</taxon>
        <taxon>Perciformes</taxon>
        <taxon>Notothenioidei</taxon>
        <taxon>Nototheniidae</taxon>
        <taxon>Dissostichus</taxon>
    </lineage>
</organism>
<dbReference type="AlphaFoldDB" id="A0A7J5YB28"/>
<name>A0A7J5YB28_DISMA</name>
<dbReference type="Proteomes" id="UP000518266">
    <property type="component" value="Unassembled WGS sequence"/>
</dbReference>